<keyword evidence="2" id="KW-0175">Coiled coil</keyword>
<dbReference type="PANTHER" id="PTHR31809">
    <property type="entry name" value="BUD13 HOMOLOG"/>
    <property type="match status" value="1"/>
</dbReference>
<keyword evidence="5" id="KW-1185">Reference proteome</keyword>
<evidence type="ECO:0000256" key="2">
    <source>
        <dbReference type="SAM" id="Coils"/>
    </source>
</evidence>
<feature type="compositionally biased region" description="Polar residues" evidence="3">
    <location>
        <begin position="257"/>
        <end position="292"/>
    </location>
</feature>
<dbReference type="GO" id="GO:0005684">
    <property type="term" value="C:U2-type spliceosomal complex"/>
    <property type="evidence" value="ECO:0007669"/>
    <property type="project" value="TreeGrafter"/>
</dbReference>
<feature type="coiled-coil region" evidence="2">
    <location>
        <begin position="106"/>
        <end position="156"/>
    </location>
</feature>
<dbReference type="AlphaFoldDB" id="A0A2U1IVH1"/>
<evidence type="ECO:0000256" key="3">
    <source>
        <dbReference type="SAM" id="MobiDB-lite"/>
    </source>
</evidence>
<feature type="compositionally biased region" description="Basic and acidic residues" evidence="3">
    <location>
        <begin position="50"/>
        <end position="62"/>
    </location>
</feature>
<dbReference type="InterPro" id="IPR018609">
    <property type="entry name" value="Bud13"/>
</dbReference>
<organism evidence="4 5">
    <name type="scientific">Smittium angustum</name>
    <dbReference type="NCBI Taxonomy" id="133377"/>
    <lineage>
        <taxon>Eukaryota</taxon>
        <taxon>Fungi</taxon>
        <taxon>Fungi incertae sedis</taxon>
        <taxon>Zoopagomycota</taxon>
        <taxon>Kickxellomycotina</taxon>
        <taxon>Harpellomycetes</taxon>
        <taxon>Harpellales</taxon>
        <taxon>Legeriomycetaceae</taxon>
        <taxon>Smittium</taxon>
    </lineage>
</organism>
<comment type="caution">
    <text evidence="4">The sequence shown here is derived from an EMBL/GenBank/DDBJ whole genome shotgun (WGS) entry which is preliminary data.</text>
</comment>
<name>A0A2U1IVH1_SMIAN</name>
<dbReference type="GO" id="GO:0003723">
    <property type="term" value="F:RNA binding"/>
    <property type="evidence" value="ECO:0007669"/>
    <property type="project" value="TreeGrafter"/>
</dbReference>
<dbReference type="InterPro" id="IPR051112">
    <property type="entry name" value="CWC26_splicing_factor"/>
</dbReference>
<feature type="region of interest" description="Disordered" evidence="3">
    <location>
        <begin position="254"/>
        <end position="312"/>
    </location>
</feature>
<feature type="region of interest" description="Disordered" evidence="3">
    <location>
        <begin position="1"/>
        <end position="73"/>
    </location>
</feature>
<feature type="compositionally biased region" description="Basic and acidic residues" evidence="3">
    <location>
        <begin position="8"/>
        <end position="17"/>
    </location>
</feature>
<evidence type="ECO:0000313" key="5">
    <source>
        <dbReference type="Proteomes" id="UP000245591"/>
    </source>
</evidence>
<proteinExistence type="inferred from homology"/>
<sequence>MSSLQKYLDSKYGDSSKQKKKHKLSTPKNLPLKTSITDHDDILPITLQTDPKRSRSSKDSKTKTPKNQPLNNWVNIAASRTNESSSIQDLDFNSEPTELPTIVGGLDLLQEYKEKLTNNLEKDLEKDLDHENEKIQNQIEKRINKIEEKIKDANSKRKYGLVSAQEMQDDLKLQEQLKKEKHSLIEYNKKLSKTDTNSTDTIYRDPKTGKKVDMQAEKQKALEEKNRIELRKKREIEWGKGLVQRRELALQNKLHNDQSSLDASNNSTLPSNYDNKSKNNVNTFPQDVSRNKTPSKKLQYPQYSGPKPVPNRFGINPGYRWDGVDRSNGFESQLYISKGAAQTKKTESYMHGVKDW</sequence>
<accession>A0A2U1IVH1</accession>
<comment type="similarity">
    <text evidence="1">Belongs to the CWC26 family.</text>
</comment>
<dbReference type="PANTHER" id="PTHR31809:SF0">
    <property type="entry name" value="BUD13 HOMOLOG"/>
    <property type="match status" value="1"/>
</dbReference>
<evidence type="ECO:0000256" key="1">
    <source>
        <dbReference type="ARBA" id="ARBA00011069"/>
    </source>
</evidence>
<feature type="compositionally biased region" description="Polar residues" evidence="3">
    <location>
        <begin position="26"/>
        <end position="35"/>
    </location>
</feature>
<dbReference type="GO" id="GO:0070274">
    <property type="term" value="C:RES complex"/>
    <property type="evidence" value="ECO:0007669"/>
    <property type="project" value="TreeGrafter"/>
</dbReference>
<dbReference type="GO" id="GO:0000398">
    <property type="term" value="P:mRNA splicing, via spliceosome"/>
    <property type="evidence" value="ECO:0007669"/>
    <property type="project" value="TreeGrafter"/>
</dbReference>
<protein>
    <recommendedName>
        <fullName evidence="6">Pre-mRNA-splicing factor CWC26</fullName>
    </recommendedName>
</protein>
<dbReference type="Proteomes" id="UP000245591">
    <property type="component" value="Unassembled WGS sequence"/>
</dbReference>
<evidence type="ECO:0000313" key="4">
    <source>
        <dbReference type="EMBL" id="PVZ96824.1"/>
    </source>
</evidence>
<dbReference type="EMBL" id="MBFU01001117">
    <property type="protein sequence ID" value="PVZ96824.1"/>
    <property type="molecule type" value="Genomic_DNA"/>
</dbReference>
<evidence type="ECO:0008006" key="6">
    <source>
        <dbReference type="Google" id="ProtNLM"/>
    </source>
</evidence>
<gene>
    <name evidence="4" type="ORF">BB558_007241</name>
</gene>
<dbReference type="Pfam" id="PF09736">
    <property type="entry name" value="Bud13"/>
    <property type="match status" value="1"/>
</dbReference>
<reference evidence="4 5" key="1">
    <citation type="journal article" date="2018" name="MBio">
        <title>Comparative Genomics Reveals the Core Gene Toolbox for the Fungus-Insect Symbiosis.</title>
        <authorList>
            <person name="Wang Y."/>
            <person name="Stata M."/>
            <person name="Wang W."/>
            <person name="Stajich J.E."/>
            <person name="White M.M."/>
            <person name="Moncalvo J.M."/>
        </authorList>
    </citation>
    <scope>NUCLEOTIDE SEQUENCE [LARGE SCALE GENOMIC DNA]</scope>
    <source>
        <strain evidence="4 5">AUS-126-30</strain>
    </source>
</reference>